<accession>A0A6I8NQ74</accession>
<keyword evidence="1" id="KW-0732">Signal</keyword>
<dbReference type="GeneTree" id="ENSGT01020000232939"/>
<reference evidence="2 3" key="1">
    <citation type="journal article" date="2008" name="Nature">
        <title>Genome analysis of the platypus reveals unique signatures of evolution.</title>
        <authorList>
            <person name="Warren W.C."/>
            <person name="Hillier L.W."/>
            <person name="Marshall Graves J.A."/>
            <person name="Birney E."/>
            <person name="Ponting C.P."/>
            <person name="Grutzner F."/>
            <person name="Belov K."/>
            <person name="Miller W."/>
            <person name="Clarke L."/>
            <person name="Chinwalla A.T."/>
            <person name="Yang S.P."/>
            <person name="Heger A."/>
            <person name="Locke D.P."/>
            <person name="Miethke P."/>
            <person name="Waters P.D."/>
            <person name="Veyrunes F."/>
            <person name="Fulton L."/>
            <person name="Fulton B."/>
            <person name="Graves T."/>
            <person name="Wallis J."/>
            <person name="Puente X.S."/>
            <person name="Lopez-Otin C."/>
            <person name="Ordonez G.R."/>
            <person name="Eichler E.E."/>
            <person name="Chen L."/>
            <person name="Cheng Z."/>
            <person name="Deakin J.E."/>
            <person name="Alsop A."/>
            <person name="Thompson K."/>
            <person name="Kirby P."/>
            <person name="Papenfuss A.T."/>
            <person name="Wakefield M.J."/>
            <person name="Olender T."/>
            <person name="Lancet D."/>
            <person name="Huttley G.A."/>
            <person name="Smit A.F."/>
            <person name="Pask A."/>
            <person name="Temple-Smith P."/>
            <person name="Batzer M.A."/>
            <person name="Walker J.A."/>
            <person name="Konkel M.K."/>
            <person name="Harris R.S."/>
            <person name="Whittington C.M."/>
            <person name="Wong E.S."/>
            <person name="Gemmell N.J."/>
            <person name="Buschiazzo E."/>
            <person name="Vargas Jentzsch I.M."/>
            <person name="Merkel A."/>
            <person name="Schmitz J."/>
            <person name="Zemann A."/>
            <person name="Churakov G."/>
            <person name="Kriegs J.O."/>
            <person name="Brosius J."/>
            <person name="Murchison E.P."/>
            <person name="Sachidanandam R."/>
            <person name="Smith C."/>
            <person name="Hannon G.J."/>
            <person name="Tsend-Ayush E."/>
            <person name="McMillan D."/>
            <person name="Attenborough R."/>
            <person name="Rens W."/>
            <person name="Ferguson-Smith M."/>
            <person name="Lefevre C.M."/>
            <person name="Sharp J.A."/>
            <person name="Nicholas K.R."/>
            <person name="Ray D.A."/>
            <person name="Kube M."/>
            <person name="Reinhardt R."/>
            <person name="Pringle T.H."/>
            <person name="Taylor J."/>
            <person name="Jones R.C."/>
            <person name="Nixon B."/>
            <person name="Dacheux J.L."/>
            <person name="Niwa H."/>
            <person name="Sekita Y."/>
            <person name="Huang X."/>
            <person name="Stark A."/>
            <person name="Kheradpour P."/>
            <person name="Kellis M."/>
            <person name="Flicek P."/>
            <person name="Chen Y."/>
            <person name="Webber C."/>
            <person name="Hardison R."/>
            <person name="Nelson J."/>
            <person name="Hallsworth-Pepin K."/>
            <person name="Delehaunty K."/>
            <person name="Markovic C."/>
            <person name="Minx P."/>
            <person name="Feng Y."/>
            <person name="Kremitzki C."/>
            <person name="Mitreva M."/>
            <person name="Glasscock J."/>
            <person name="Wylie T."/>
            <person name="Wohldmann P."/>
            <person name="Thiru P."/>
            <person name="Nhan M.N."/>
            <person name="Pohl C.S."/>
            <person name="Smith S.M."/>
            <person name="Hou S."/>
            <person name="Nefedov M."/>
            <person name="de Jong P.J."/>
            <person name="Renfree M.B."/>
            <person name="Mardis E.R."/>
            <person name="Wilson R.K."/>
        </authorList>
    </citation>
    <scope>NUCLEOTIDE SEQUENCE [LARGE SCALE GENOMIC DNA]</scope>
    <source>
        <strain evidence="2 3">Glennie</strain>
    </source>
</reference>
<reference evidence="2" key="2">
    <citation type="submission" date="2025-08" db="UniProtKB">
        <authorList>
            <consortium name="Ensembl"/>
        </authorList>
    </citation>
    <scope>IDENTIFICATION</scope>
    <source>
        <strain evidence="2">Glennie</strain>
    </source>
</reference>
<reference evidence="2" key="3">
    <citation type="submission" date="2025-09" db="UniProtKB">
        <authorList>
            <consortium name="Ensembl"/>
        </authorList>
    </citation>
    <scope>IDENTIFICATION</scope>
    <source>
        <strain evidence="2">Glennie</strain>
    </source>
</reference>
<evidence type="ECO:0000313" key="3">
    <source>
        <dbReference type="Proteomes" id="UP000002279"/>
    </source>
</evidence>
<organism evidence="2 3">
    <name type="scientific">Ornithorhynchus anatinus</name>
    <name type="common">Duckbill platypus</name>
    <dbReference type="NCBI Taxonomy" id="9258"/>
    <lineage>
        <taxon>Eukaryota</taxon>
        <taxon>Metazoa</taxon>
        <taxon>Chordata</taxon>
        <taxon>Craniata</taxon>
        <taxon>Vertebrata</taxon>
        <taxon>Euteleostomi</taxon>
        <taxon>Mammalia</taxon>
        <taxon>Monotremata</taxon>
        <taxon>Ornithorhynchidae</taxon>
        <taxon>Ornithorhynchus</taxon>
    </lineage>
</organism>
<dbReference type="Bgee" id="ENSOANG00000050594">
    <property type="expression patterns" value="Expressed in endometrium and 1 other cell type or tissue"/>
</dbReference>
<protein>
    <recommendedName>
        <fullName evidence="4">Secretin</fullName>
    </recommendedName>
</protein>
<evidence type="ECO:0008006" key="4">
    <source>
        <dbReference type="Google" id="ProtNLM"/>
    </source>
</evidence>
<dbReference type="InParanoid" id="A0A6I8NQ74"/>
<feature type="signal peptide" evidence="1">
    <location>
        <begin position="1"/>
        <end position="32"/>
    </location>
</feature>
<dbReference type="OMA" id="HSDRDAR"/>
<evidence type="ECO:0000256" key="1">
    <source>
        <dbReference type="SAM" id="SignalP"/>
    </source>
</evidence>
<proteinExistence type="predicted"/>
<keyword evidence="3" id="KW-1185">Reference proteome</keyword>
<dbReference type="Proteomes" id="UP000002279">
    <property type="component" value="Chromosome 3"/>
</dbReference>
<name>A0A6I8NQ74_ORNAN</name>
<dbReference type="Ensembl" id="ENSOANT00000048987.1">
    <property type="protein sequence ID" value="ENSOANP00000043036.1"/>
    <property type="gene ID" value="ENSOANG00000050594.1"/>
</dbReference>
<sequence length="181" mass="19604">MSALPAPLGPRPAASCLSVLLLLLPLLQACQGASLAGPNRPERHVDGRFSSEFSKVQQRAYLQGIVRNLLSLPPRAQRQADGTGADQFSKLREQAQAQHLNPLTLLMERTRGEEEEEKEKKDGTCTQWLHEELLEEGFSPELALRASRTAAFYLCPALALALALAHGDTDHPGATSTDGGQ</sequence>
<dbReference type="AlphaFoldDB" id="A0A6I8NQ74"/>
<evidence type="ECO:0000313" key="2">
    <source>
        <dbReference type="Ensembl" id="ENSOANP00000043036.1"/>
    </source>
</evidence>
<feature type="chain" id="PRO_5026229636" description="Secretin" evidence="1">
    <location>
        <begin position="33"/>
        <end position="181"/>
    </location>
</feature>